<name>A0A368NT14_AGRVI</name>
<dbReference type="Proteomes" id="UP000436911">
    <property type="component" value="Unassembled WGS sequence"/>
</dbReference>
<reference evidence="1 2" key="1">
    <citation type="submission" date="2018-08" db="EMBL/GenBank/DDBJ databases">
        <title>Genome sequencing of Agrobacterium vitis strain ICMP 10754.</title>
        <authorList>
            <person name="Visnovsky S.B."/>
            <person name="Pitman A.R."/>
        </authorList>
    </citation>
    <scope>NUCLEOTIDE SEQUENCE [LARGE SCALE GENOMIC DNA]</scope>
    <source>
        <strain evidence="1 2">ICMP 10754</strain>
    </source>
</reference>
<dbReference type="AlphaFoldDB" id="A0A368NT14"/>
<protein>
    <submittedName>
        <fullName evidence="1">Uncharacterized protein</fullName>
    </submittedName>
</protein>
<evidence type="ECO:0000313" key="2">
    <source>
        <dbReference type="Proteomes" id="UP000436911"/>
    </source>
</evidence>
<dbReference type="EMBL" id="QUSG01000006">
    <property type="protein sequence ID" value="KAA3526896.1"/>
    <property type="molecule type" value="Genomic_DNA"/>
</dbReference>
<evidence type="ECO:0000313" key="1">
    <source>
        <dbReference type="EMBL" id="KAA3526896.1"/>
    </source>
</evidence>
<organism evidence="1 2">
    <name type="scientific">Agrobacterium vitis</name>
    <name type="common">Rhizobium vitis</name>
    <dbReference type="NCBI Taxonomy" id="373"/>
    <lineage>
        <taxon>Bacteria</taxon>
        <taxon>Pseudomonadati</taxon>
        <taxon>Pseudomonadota</taxon>
        <taxon>Alphaproteobacteria</taxon>
        <taxon>Hyphomicrobiales</taxon>
        <taxon>Rhizobiaceae</taxon>
        <taxon>Rhizobium/Agrobacterium group</taxon>
        <taxon>Agrobacterium</taxon>
    </lineage>
</organism>
<proteinExistence type="predicted"/>
<sequence>MRGFGDAQARTRAALTGNLFRTICFRENGGVQQTERVTAYGFINRQRCREAKVRLRRKDRILK</sequence>
<gene>
    <name evidence="1" type="ORF">DXT89_13165</name>
</gene>
<accession>A0A368NT14</accession>
<comment type="caution">
    <text evidence="1">The sequence shown here is derived from an EMBL/GenBank/DDBJ whole genome shotgun (WGS) entry which is preliminary data.</text>
</comment>